<dbReference type="PATRIC" id="fig|456.5.peg.1898"/>
<dbReference type="Proteomes" id="UP000055035">
    <property type="component" value="Unassembled WGS sequence"/>
</dbReference>
<evidence type="ECO:0000313" key="1">
    <source>
        <dbReference type="EMBL" id="KTD17471.1"/>
    </source>
</evidence>
<protein>
    <recommendedName>
        <fullName evidence="3">Mevalonate kinase</fullName>
    </recommendedName>
</protein>
<dbReference type="RefSeq" id="WP_058471220.1">
    <property type="nucleotide sequence ID" value="NZ_CAAAIC010000008.1"/>
</dbReference>
<dbReference type="OrthoDB" id="5652956at2"/>
<keyword evidence="2" id="KW-1185">Reference proteome</keyword>
<reference evidence="1 2" key="1">
    <citation type="submission" date="2015-11" db="EMBL/GenBank/DDBJ databases">
        <title>Genomic analysis of 38 Legionella species identifies large and diverse effector repertoires.</title>
        <authorList>
            <person name="Burstein D."/>
            <person name="Amaro F."/>
            <person name="Zusman T."/>
            <person name="Lifshitz Z."/>
            <person name="Cohen O."/>
            <person name="Gilbert J.A."/>
            <person name="Pupko T."/>
            <person name="Shuman H.A."/>
            <person name="Segal G."/>
        </authorList>
    </citation>
    <scope>NUCLEOTIDE SEQUENCE [LARGE SCALE GENOMIC DNA]</scope>
    <source>
        <strain evidence="1 2">BL-540</strain>
    </source>
</reference>
<sequence length="298" mass="33160">MKWRIPAKTFLLGEYAAIAGGSAIVLTTTPYFELSVSDDNVLHGIHPNSPAGQWWLHHRLSGQGLLWQDPYHGKGGLGASSAQFIGTYLAICHRLKMTADPQSLLAAYYETSWSGEGLKPSGYDVLAQTQNRCVYINRQKDIMHSYDWLFSDIKFLLLHSGQKLETHYHLQRLSLTTPMNSLSDISEQGREAFEKGDSKALVEAVNYYQQELIALNLVAPHSLKYIRAFREQSDVLAAKGCGALGADVILLIVSNDAFATKVQDLTHEGWDILATSDSLYKGRALLKNKTHKTLEILP</sequence>
<accession>A0A0W0VBJ7</accession>
<dbReference type="STRING" id="456.Ljor_1777"/>
<dbReference type="AlphaFoldDB" id="A0A0W0VBJ7"/>
<proteinExistence type="predicted"/>
<gene>
    <name evidence="1" type="ORF">Ljor_1777</name>
</gene>
<dbReference type="InterPro" id="IPR020568">
    <property type="entry name" value="Ribosomal_Su5_D2-typ_SF"/>
</dbReference>
<dbReference type="SUPFAM" id="SSF54211">
    <property type="entry name" value="Ribosomal protein S5 domain 2-like"/>
    <property type="match status" value="1"/>
</dbReference>
<dbReference type="Gene3D" id="3.30.70.890">
    <property type="entry name" value="GHMP kinase, C-terminal domain"/>
    <property type="match status" value="1"/>
</dbReference>
<dbReference type="SUPFAM" id="SSF55060">
    <property type="entry name" value="GHMP Kinase, C-terminal domain"/>
    <property type="match status" value="1"/>
</dbReference>
<name>A0A0W0VBJ7_9GAMM</name>
<dbReference type="EMBL" id="LNYJ01000011">
    <property type="protein sequence ID" value="KTD17471.1"/>
    <property type="molecule type" value="Genomic_DNA"/>
</dbReference>
<dbReference type="InterPro" id="IPR036554">
    <property type="entry name" value="GHMP_kinase_C_sf"/>
</dbReference>
<organism evidence="1 2">
    <name type="scientific">Legionella jordanis</name>
    <dbReference type="NCBI Taxonomy" id="456"/>
    <lineage>
        <taxon>Bacteria</taxon>
        <taxon>Pseudomonadati</taxon>
        <taxon>Pseudomonadota</taxon>
        <taxon>Gammaproteobacteria</taxon>
        <taxon>Legionellales</taxon>
        <taxon>Legionellaceae</taxon>
        <taxon>Legionella</taxon>
    </lineage>
</organism>
<evidence type="ECO:0008006" key="3">
    <source>
        <dbReference type="Google" id="ProtNLM"/>
    </source>
</evidence>
<comment type="caution">
    <text evidence="1">The sequence shown here is derived from an EMBL/GenBank/DDBJ whole genome shotgun (WGS) entry which is preliminary data.</text>
</comment>
<evidence type="ECO:0000313" key="2">
    <source>
        <dbReference type="Proteomes" id="UP000055035"/>
    </source>
</evidence>